<keyword evidence="5" id="KW-0067">ATP-binding</keyword>
<evidence type="ECO:0000259" key="8">
    <source>
        <dbReference type="PROSITE" id="PS51278"/>
    </source>
</evidence>
<evidence type="ECO:0000256" key="1">
    <source>
        <dbReference type="ARBA" id="ARBA00005187"/>
    </source>
</evidence>
<name>A0ABT7QZC3_9BACT</name>
<accession>A0ABT7QZC3</accession>
<evidence type="ECO:0000256" key="3">
    <source>
        <dbReference type="ARBA" id="ARBA00012737"/>
    </source>
</evidence>
<dbReference type="InterPro" id="IPR033738">
    <property type="entry name" value="AsnB_N"/>
</dbReference>
<dbReference type="Pfam" id="PF13537">
    <property type="entry name" value="GATase_7"/>
    <property type="match status" value="1"/>
</dbReference>
<dbReference type="CDD" id="cd00712">
    <property type="entry name" value="AsnB"/>
    <property type="match status" value="1"/>
</dbReference>
<dbReference type="PROSITE" id="PS51278">
    <property type="entry name" value="GATASE_TYPE_2"/>
    <property type="match status" value="1"/>
</dbReference>
<dbReference type="Gene3D" id="3.60.20.10">
    <property type="entry name" value="Glutamine Phosphoribosylpyrophosphate, subunit 1, domain 1"/>
    <property type="match status" value="1"/>
</dbReference>
<dbReference type="Proteomes" id="UP001169069">
    <property type="component" value="Unassembled WGS sequence"/>
</dbReference>
<evidence type="ECO:0000256" key="2">
    <source>
        <dbReference type="ARBA" id="ARBA00005752"/>
    </source>
</evidence>
<evidence type="ECO:0000256" key="4">
    <source>
        <dbReference type="ARBA" id="ARBA00022741"/>
    </source>
</evidence>
<keyword evidence="9" id="KW-0436">Ligase</keyword>
<comment type="caution">
    <text evidence="9">The sequence shown here is derived from an EMBL/GenBank/DDBJ whole genome shotgun (WGS) entry which is preliminary data.</text>
</comment>
<comment type="pathway">
    <text evidence="1">Amino-acid biosynthesis; L-asparagine biosynthesis; L-asparagine from L-aspartate (L-Gln route): step 1/1.</text>
</comment>
<comment type="catalytic activity">
    <reaction evidence="7">
        <text>L-aspartate + L-glutamine + ATP + H2O = L-asparagine + L-glutamate + AMP + diphosphate + H(+)</text>
        <dbReference type="Rhea" id="RHEA:12228"/>
        <dbReference type="ChEBI" id="CHEBI:15377"/>
        <dbReference type="ChEBI" id="CHEBI:15378"/>
        <dbReference type="ChEBI" id="CHEBI:29985"/>
        <dbReference type="ChEBI" id="CHEBI:29991"/>
        <dbReference type="ChEBI" id="CHEBI:30616"/>
        <dbReference type="ChEBI" id="CHEBI:33019"/>
        <dbReference type="ChEBI" id="CHEBI:58048"/>
        <dbReference type="ChEBI" id="CHEBI:58359"/>
        <dbReference type="ChEBI" id="CHEBI:456215"/>
        <dbReference type="EC" id="6.3.5.4"/>
    </reaction>
</comment>
<keyword evidence="6" id="KW-0315">Glutamine amidotransferase</keyword>
<dbReference type="InterPro" id="IPR029055">
    <property type="entry name" value="Ntn_hydrolases_N"/>
</dbReference>
<comment type="similarity">
    <text evidence="2">Belongs to the asparagine synthetase family.</text>
</comment>
<evidence type="ECO:0000256" key="6">
    <source>
        <dbReference type="ARBA" id="ARBA00022962"/>
    </source>
</evidence>
<sequence length="595" mass="68639">MCAIFGIVGKYDTTQAQGAFETLTHRGVDESNAIGNEQYFLGVHRLAITAIHTPHIQPIQKENLLFAMNGEVYNYRTLAHELGIEAKSDTQVAFAAYQQWGDRFVEKLRGMFAIAIIENGTVKLFRDPFGKKPLYYTIHDGQIIFASELKAIHSLKPLEFTREVIPGYLSYQAAVTPSTFDKNVFQVGAGYQVSITQTHDVSTHQYFSVLDTPVTLNTKEEAIDQIHQKLIDSVILRLPAEVKYGALLSGGLDSSLIAALAASNAPLHTFSIGYEGYEQHDERPYAARVAEHIGSTHHAYSFTKENFLETMEKILVILDEPFSDPAMVPLFYLMEQIHKEGIKVVLTGDGSDELFLGYRTYKEYLDIEQLSNLKHKNWLKTYLKSHFSMHKEWEWYKRILEDKTLFRSSAELFTDLQQNKLLKMNIKDNHSLDKITAYIQEFEQCERKAPVDWYSFLDLKIQLGEVFLRKLDRISMAQSIEARTPFLDKELVQTVFASAPELRIEQISKGWIKEIAKTYLPEAIIHRKKKGFNYPYLEWLQSSNELEIILTVQKKFKLFNDNQLKWLLLEGEQGRFQHQIFSLYILCKWMDRKLG</sequence>
<dbReference type="SUPFAM" id="SSF52402">
    <property type="entry name" value="Adenine nucleotide alpha hydrolases-like"/>
    <property type="match status" value="1"/>
</dbReference>
<dbReference type="GO" id="GO:0004066">
    <property type="term" value="F:asparagine synthase (glutamine-hydrolyzing) activity"/>
    <property type="evidence" value="ECO:0007669"/>
    <property type="project" value="UniProtKB-EC"/>
</dbReference>
<dbReference type="InterPro" id="IPR017932">
    <property type="entry name" value="GATase_2_dom"/>
</dbReference>
<dbReference type="RefSeq" id="WP_289413964.1">
    <property type="nucleotide sequence ID" value="NZ_JAQIBD010000003.1"/>
</dbReference>
<dbReference type="InterPro" id="IPR001962">
    <property type="entry name" value="Asn_synthase"/>
</dbReference>
<evidence type="ECO:0000313" key="9">
    <source>
        <dbReference type="EMBL" id="MDM5272187.1"/>
    </source>
</evidence>
<dbReference type="PIRSF" id="PIRSF001589">
    <property type="entry name" value="Asn_synthetase_glu-h"/>
    <property type="match status" value="1"/>
</dbReference>
<evidence type="ECO:0000256" key="5">
    <source>
        <dbReference type="ARBA" id="ARBA00022840"/>
    </source>
</evidence>
<dbReference type="SUPFAM" id="SSF56235">
    <property type="entry name" value="N-terminal nucleophile aminohydrolases (Ntn hydrolases)"/>
    <property type="match status" value="1"/>
</dbReference>
<feature type="domain" description="Glutamine amidotransferase type-2" evidence="8">
    <location>
        <begin position="2"/>
        <end position="175"/>
    </location>
</feature>
<keyword evidence="10" id="KW-1185">Reference proteome</keyword>
<dbReference type="InterPro" id="IPR006426">
    <property type="entry name" value="Asn_synth_AEB"/>
</dbReference>
<dbReference type="CDD" id="cd01991">
    <property type="entry name" value="Asn_synthase_B_C"/>
    <property type="match status" value="1"/>
</dbReference>
<keyword evidence="4" id="KW-0547">Nucleotide-binding</keyword>
<organism evidence="9 10">
    <name type="scientific">Sulfurovum zhangzhouensis</name>
    <dbReference type="NCBI Taxonomy" id="3019067"/>
    <lineage>
        <taxon>Bacteria</taxon>
        <taxon>Pseudomonadati</taxon>
        <taxon>Campylobacterota</taxon>
        <taxon>Epsilonproteobacteria</taxon>
        <taxon>Campylobacterales</taxon>
        <taxon>Sulfurovaceae</taxon>
        <taxon>Sulfurovum</taxon>
    </lineage>
</organism>
<proteinExistence type="inferred from homology"/>
<evidence type="ECO:0000256" key="7">
    <source>
        <dbReference type="ARBA" id="ARBA00048741"/>
    </source>
</evidence>
<dbReference type="PANTHER" id="PTHR43284:SF1">
    <property type="entry name" value="ASPARAGINE SYNTHETASE"/>
    <property type="match status" value="1"/>
</dbReference>
<evidence type="ECO:0000313" key="10">
    <source>
        <dbReference type="Proteomes" id="UP001169069"/>
    </source>
</evidence>
<dbReference type="EMBL" id="JAQIBD010000003">
    <property type="protein sequence ID" value="MDM5272187.1"/>
    <property type="molecule type" value="Genomic_DNA"/>
</dbReference>
<dbReference type="EC" id="6.3.5.4" evidence="3"/>
<dbReference type="PANTHER" id="PTHR43284">
    <property type="entry name" value="ASPARAGINE SYNTHETASE (GLUTAMINE-HYDROLYZING)"/>
    <property type="match status" value="1"/>
</dbReference>
<dbReference type="InterPro" id="IPR051786">
    <property type="entry name" value="ASN_synthetase/amidase"/>
</dbReference>
<reference evidence="9" key="1">
    <citation type="submission" date="2023-01" db="EMBL/GenBank/DDBJ databases">
        <title>Sulfurovum sp. zt1-1 genome assembly.</title>
        <authorList>
            <person name="Wang J."/>
        </authorList>
    </citation>
    <scope>NUCLEOTIDE SEQUENCE</scope>
    <source>
        <strain evidence="9">Zt1-1</strain>
    </source>
</reference>
<dbReference type="Gene3D" id="3.40.50.620">
    <property type="entry name" value="HUPs"/>
    <property type="match status" value="1"/>
</dbReference>
<gene>
    <name evidence="9" type="primary">asnB</name>
    <name evidence="9" type="ORF">PGH07_08340</name>
</gene>
<protein>
    <recommendedName>
        <fullName evidence="3">asparagine synthase (glutamine-hydrolyzing)</fullName>
        <ecNumber evidence="3">6.3.5.4</ecNumber>
    </recommendedName>
</protein>
<dbReference type="Pfam" id="PF00733">
    <property type="entry name" value="Asn_synthase"/>
    <property type="match status" value="1"/>
</dbReference>
<dbReference type="InterPro" id="IPR014729">
    <property type="entry name" value="Rossmann-like_a/b/a_fold"/>
</dbReference>
<dbReference type="NCBIfam" id="TIGR01536">
    <property type="entry name" value="asn_synth_AEB"/>
    <property type="match status" value="1"/>
</dbReference>